<organism evidence="2 3">
    <name type="scientific">Planococcus antarcticus DSM 14505</name>
    <dbReference type="NCBI Taxonomy" id="1185653"/>
    <lineage>
        <taxon>Bacteria</taxon>
        <taxon>Bacillati</taxon>
        <taxon>Bacillota</taxon>
        <taxon>Bacilli</taxon>
        <taxon>Bacillales</taxon>
        <taxon>Caryophanaceae</taxon>
        <taxon>Planococcus</taxon>
    </lineage>
</organism>
<evidence type="ECO:0000256" key="1">
    <source>
        <dbReference type="SAM" id="Coils"/>
    </source>
</evidence>
<dbReference type="Proteomes" id="UP000004725">
    <property type="component" value="Unassembled WGS sequence"/>
</dbReference>
<sequence length="280" mass="31905">MAQGIFGGMTNYDDQSLEDILTDLRHWVDYTKEIKNFIEQGTKTLKESGYWNRVPFNFQTILISSIKTQQTFLHDFKLIMNAIQNERLSSREVELMKRIGLNAEDYNVQYGKSYKEDSDWKDYGNKDFKVVENLYADGRDYFITIQDASNISTRLSDYFNPISHSVNQSVHQLISGNNNIVAGYNNGTMNKTEINVNDFSNEVDSALEKIKSIEEVSPALKDHIMEVLKESKEAVLQDNLEAQSISKTKMKSFLIGAGANAINLVHLLGTYSSIASYFEL</sequence>
<dbReference type="AlphaFoldDB" id="A0AA87IP98"/>
<evidence type="ECO:0000313" key="2">
    <source>
        <dbReference type="EMBL" id="EIM08463.1"/>
    </source>
</evidence>
<dbReference type="EMBL" id="AJYB01000002">
    <property type="protein sequence ID" value="EIM08463.1"/>
    <property type="molecule type" value="Genomic_DNA"/>
</dbReference>
<evidence type="ECO:0000313" key="3">
    <source>
        <dbReference type="Proteomes" id="UP000004725"/>
    </source>
</evidence>
<proteinExistence type="predicted"/>
<reference evidence="2 3" key="1">
    <citation type="journal article" date="2012" name="J. Bacteriol.">
        <title>Genome Sequence of the Antarctic Psychrophile Bacterium Planococcus antarcticus DSM 14505.</title>
        <authorList>
            <person name="Margolles A."/>
            <person name="Gueimonde M."/>
            <person name="Sanchez B."/>
        </authorList>
    </citation>
    <scope>NUCLEOTIDE SEQUENCE [LARGE SCALE GENOMIC DNA]</scope>
    <source>
        <strain evidence="2 3">DSM 14505</strain>
    </source>
</reference>
<dbReference type="RefSeq" id="WP_006828061.1">
    <property type="nucleotide sequence ID" value="NZ_AJYB01000002.1"/>
</dbReference>
<gene>
    <name evidence="2" type="ORF">A1A1_00155</name>
</gene>
<comment type="caution">
    <text evidence="2">The sequence shown here is derived from an EMBL/GenBank/DDBJ whole genome shotgun (WGS) entry which is preliminary data.</text>
</comment>
<feature type="coiled-coil region" evidence="1">
    <location>
        <begin position="189"/>
        <end position="216"/>
    </location>
</feature>
<protein>
    <submittedName>
        <fullName evidence="2">Uncharacterized protein</fullName>
    </submittedName>
</protein>
<accession>A0AA87IP98</accession>
<keyword evidence="1" id="KW-0175">Coiled coil</keyword>
<name>A0AA87IP98_9BACL</name>